<dbReference type="Proteomes" id="UP000469452">
    <property type="component" value="Unassembled WGS sequence"/>
</dbReference>
<evidence type="ECO:0000313" key="3">
    <source>
        <dbReference type="Proteomes" id="UP000469452"/>
    </source>
</evidence>
<dbReference type="EMBL" id="VJMI01019628">
    <property type="protein sequence ID" value="KAF0706841.1"/>
    <property type="molecule type" value="Genomic_DNA"/>
</dbReference>
<name>A0A6A4Z9V0_APHAT</name>
<accession>A0A6A4Z9V0</accession>
<evidence type="ECO:0000256" key="1">
    <source>
        <dbReference type="SAM" id="MobiDB-lite"/>
    </source>
</evidence>
<proteinExistence type="predicted"/>
<evidence type="ECO:0000313" key="2">
    <source>
        <dbReference type="EMBL" id="KAF0706841.1"/>
    </source>
</evidence>
<organism evidence="2 3">
    <name type="scientific">Aphanomyces astaci</name>
    <name type="common">Crayfish plague agent</name>
    <dbReference type="NCBI Taxonomy" id="112090"/>
    <lineage>
        <taxon>Eukaryota</taxon>
        <taxon>Sar</taxon>
        <taxon>Stramenopiles</taxon>
        <taxon>Oomycota</taxon>
        <taxon>Saprolegniomycetes</taxon>
        <taxon>Saprolegniales</taxon>
        <taxon>Verrucalvaceae</taxon>
        <taxon>Aphanomyces</taxon>
    </lineage>
</organism>
<feature type="region of interest" description="Disordered" evidence="1">
    <location>
        <begin position="31"/>
        <end position="52"/>
    </location>
</feature>
<sequence length="77" mass="7931">MAAGAAIQGADWAGMCSSTEEGTFREATKAFSPTNRGHNQGGRTASTNDPGNVVHCHRHSTDNALAAAEDKEAATTD</sequence>
<dbReference type="AlphaFoldDB" id="A0A6A4Z9V0"/>
<feature type="compositionally biased region" description="Polar residues" evidence="1">
    <location>
        <begin position="31"/>
        <end position="50"/>
    </location>
</feature>
<comment type="caution">
    <text evidence="2">The sequence shown here is derived from an EMBL/GenBank/DDBJ whole genome shotgun (WGS) entry which is preliminary data.</text>
</comment>
<gene>
    <name evidence="2" type="ORF">AaE_013922</name>
</gene>
<protein>
    <submittedName>
        <fullName evidence="2">Uncharacterized protein</fullName>
    </submittedName>
</protein>
<reference evidence="2 3" key="1">
    <citation type="submission" date="2019-06" db="EMBL/GenBank/DDBJ databases">
        <title>Genomics analysis of Aphanomyces spp. identifies a new class of oomycete effector associated with host adaptation.</title>
        <authorList>
            <person name="Gaulin E."/>
        </authorList>
    </citation>
    <scope>NUCLEOTIDE SEQUENCE [LARGE SCALE GENOMIC DNA]</scope>
    <source>
        <strain evidence="2 3">E</strain>
    </source>
</reference>